<dbReference type="EMBL" id="FOWR01000017">
    <property type="protein sequence ID" value="SFP56412.1"/>
    <property type="molecule type" value="Genomic_DNA"/>
</dbReference>
<dbReference type="Proteomes" id="UP000182692">
    <property type="component" value="Unassembled WGS sequence"/>
</dbReference>
<name>A0A1I5RD23_9GAMM</name>
<dbReference type="InterPro" id="IPR045508">
    <property type="entry name" value="DUF6482"/>
</dbReference>
<proteinExistence type="predicted"/>
<accession>A0A1I5RD23</accession>
<organism evidence="1 2">
    <name type="scientific">Enterovibrio norvegicus DSM 15893</name>
    <dbReference type="NCBI Taxonomy" id="1121869"/>
    <lineage>
        <taxon>Bacteria</taxon>
        <taxon>Pseudomonadati</taxon>
        <taxon>Pseudomonadota</taxon>
        <taxon>Gammaproteobacteria</taxon>
        <taxon>Vibrionales</taxon>
        <taxon>Vibrionaceae</taxon>
        <taxon>Enterovibrio</taxon>
    </lineage>
</organism>
<gene>
    <name evidence="1" type="ORF">SAMN03084138_02532</name>
</gene>
<dbReference type="GeneID" id="35870890"/>
<reference evidence="1 2" key="1">
    <citation type="submission" date="2016-10" db="EMBL/GenBank/DDBJ databases">
        <authorList>
            <person name="de Groot N.N."/>
        </authorList>
    </citation>
    <scope>NUCLEOTIDE SEQUENCE [LARGE SCALE GENOMIC DNA]</scope>
    <source>
        <strain evidence="1 2">DSM 15893</strain>
    </source>
</reference>
<protein>
    <submittedName>
        <fullName evidence="1">Uncharacterized protein</fullName>
    </submittedName>
</protein>
<dbReference type="Pfam" id="PF20090">
    <property type="entry name" value="DUF6482"/>
    <property type="match status" value="1"/>
</dbReference>
<evidence type="ECO:0000313" key="1">
    <source>
        <dbReference type="EMBL" id="SFP56412.1"/>
    </source>
</evidence>
<dbReference type="OrthoDB" id="5704434at2"/>
<dbReference type="AlphaFoldDB" id="A0A1I5RD23"/>
<sequence length="91" mass="9897">MSNAVRQTEKAVIVSCIDTSKYLVGIEAGKGTITYQRSPQGELMFYGCLNLAKASLVDQGFRVATLVMDSPYDEMIGEEGHESASHEIPLV</sequence>
<dbReference type="RefSeq" id="WP_017010544.1">
    <property type="nucleotide sequence ID" value="NZ_FOWR01000017.1"/>
</dbReference>
<evidence type="ECO:0000313" key="2">
    <source>
        <dbReference type="Proteomes" id="UP000182692"/>
    </source>
</evidence>